<reference evidence="2 3" key="1">
    <citation type="submission" date="2015-06" db="EMBL/GenBank/DDBJ databases">
        <title>Lineage-specific patterns of genome deterioration in obligate symbionts.</title>
        <authorList>
            <person name="Bennett G.M."/>
            <person name="McCutcheon J.P."/>
            <person name="McDonald B.R."/>
            <person name="Moran N.A."/>
        </authorList>
    </citation>
    <scope>NUCLEOTIDE SEQUENCE [LARGE SCALE GENOMIC DNA]</scope>
    <source>
        <strain evidence="2 3">B-GSS</strain>
    </source>
</reference>
<sequence length="41" mass="4782">MIGGVIIGWVNYGLLWLRTCVKLIYAKIEIKTLKKTIFFTH</sequence>
<proteinExistence type="predicted"/>
<name>A0A0K2BKX1_9GAMM</name>
<feature type="transmembrane region" description="Helical" evidence="1">
    <location>
        <begin position="6"/>
        <end position="25"/>
    </location>
</feature>
<protein>
    <submittedName>
        <fullName evidence="2">Uncharacterized protein</fullName>
    </submittedName>
</protein>
<accession>A0A0K2BKX1</accession>
<dbReference type="EMBL" id="CP011787">
    <property type="protein sequence ID" value="AKZ65847.1"/>
    <property type="molecule type" value="Genomic_DNA"/>
</dbReference>
<evidence type="ECO:0000313" key="2">
    <source>
        <dbReference type="EMBL" id="AKZ65847.1"/>
    </source>
</evidence>
<keyword evidence="1" id="KW-0812">Transmembrane</keyword>
<dbReference type="AlphaFoldDB" id="A0A0K2BKX1"/>
<evidence type="ECO:0000313" key="3">
    <source>
        <dbReference type="Proteomes" id="UP000056466"/>
    </source>
</evidence>
<gene>
    <name evidence="2" type="ORF">AB162_246</name>
</gene>
<evidence type="ECO:0000256" key="1">
    <source>
        <dbReference type="SAM" id="Phobius"/>
    </source>
</evidence>
<keyword evidence="3" id="KW-1185">Reference proteome</keyword>
<dbReference type="Proteomes" id="UP000056466">
    <property type="component" value="Chromosome"/>
</dbReference>
<keyword evidence="1" id="KW-0472">Membrane</keyword>
<keyword evidence="1" id="KW-1133">Transmembrane helix</keyword>
<dbReference type="KEGG" id="bcig:AB162_246"/>
<organism evidence="2 3">
    <name type="scientific">Candidatus Palibaumannia cicadellinicola</name>
    <dbReference type="NCBI Taxonomy" id="186490"/>
    <lineage>
        <taxon>Bacteria</taxon>
        <taxon>Pseudomonadati</taxon>
        <taxon>Pseudomonadota</taxon>
        <taxon>Gammaproteobacteria</taxon>
        <taxon>Candidatus Palibaumannia</taxon>
    </lineage>
</organism>